<evidence type="ECO:0000313" key="1">
    <source>
        <dbReference type="EMBL" id="KAL3080517.1"/>
    </source>
</evidence>
<protein>
    <submittedName>
        <fullName evidence="1">Uncharacterized protein</fullName>
    </submittedName>
</protein>
<keyword evidence="2" id="KW-1185">Reference proteome</keyword>
<reference evidence="1 2" key="1">
    <citation type="submission" date="2024-10" db="EMBL/GenBank/DDBJ databases">
        <authorList>
            <person name="Kim D."/>
        </authorList>
    </citation>
    <scope>NUCLEOTIDE SEQUENCE [LARGE SCALE GENOMIC DNA]</scope>
    <source>
        <strain evidence="1">Taebaek</strain>
    </source>
</reference>
<organism evidence="1 2">
    <name type="scientific">Heterodera schachtii</name>
    <name type="common">Sugarbeet cyst nematode worm</name>
    <name type="synonym">Tylenchus schachtii</name>
    <dbReference type="NCBI Taxonomy" id="97005"/>
    <lineage>
        <taxon>Eukaryota</taxon>
        <taxon>Metazoa</taxon>
        <taxon>Ecdysozoa</taxon>
        <taxon>Nematoda</taxon>
        <taxon>Chromadorea</taxon>
        <taxon>Rhabditida</taxon>
        <taxon>Tylenchina</taxon>
        <taxon>Tylenchomorpha</taxon>
        <taxon>Tylenchoidea</taxon>
        <taxon>Heteroderidae</taxon>
        <taxon>Heteroderinae</taxon>
        <taxon>Heterodera</taxon>
    </lineage>
</organism>
<name>A0ABD2IN15_HETSC</name>
<dbReference type="Gene3D" id="1.20.58.760">
    <property type="entry name" value="Peptidase M41"/>
    <property type="match status" value="1"/>
</dbReference>
<comment type="caution">
    <text evidence="1">The sequence shown here is derived from an EMBL/GenBank/DDBJ whole genome shotgun (WGS) entry which is preliminary data.</text>
</comment>
<evidence type="ECO:0000313" key="2">
    <source>
        <dbReference type="Proteomes" id="UP001620645"/>
    </source>
</evidence>
<dbReference type="EMBL" id="JBICCN010000293">
    <property type="protein sequence ID" value="KAL3080517.1"/>
    <property type="molecule type" value="Genomic_DNA"/>
</dbReference>
<sequence length="211" mass="23939">MSEKEKVICASQHEVGNCASYQQTKWGHLNKGTQRLYNRQQMLAKLATKSHVGVAWYHPNGEKVSVTVPAVNKRNGVTYTKTRKLYNRRQMFAKLVTKVAGRMGERKFLAKKGKCSSSVDYSQAKYIAQLIVTKYDNATKEIPYITKQKLPMDRNVKRQMNTLIADAERFASQILDEHSQQILAGAADLAQTRFLSFNAIYVHLGPPVEED</sequence>
<gene>
    <name evidence="1" type="ORF">niasHS_013711</name>
</gene>
<dbReference type="SUPFAM" id="SSF140990">
    <property type="entry name" value="FtsH protease domain-like"/>
    <property type="match status" value="1"/>
</dbReference>
<accession>A0ABD2IN15</accession>
<dbReference type="Proteomes" id="UP001620645">
    <property type="component" value="Unassembled WGS sequence"/>
</dbReference>
<dbReference type="InterPro" id="IPR037219">
    <property type="entry name" value="Peptidase_M41-like"/>
</dbReference>
<dbReference type="AlphaFoldDB" id="A0ABD2IN15"/>
<proteinExistence type="predicted"/>